<dbReference type="AlphaFoldDB" id="A0A1H1V6K3"/>
<feature type="transmembrane region" description="Helical" evidence="6">
    <location>
        <begin position="6"/>
        <end position="30"/>
    </location>
</feature>
<dbReference type="Proteomes" id="UP000198983">
    <property type="component" value="Chromosome I"/>
</dbReference>
<reference evidence="7 8" key="1">
    <citation type="submission" date="2016-10" db="EMBL/GenBank/DDBJ databases">
        <authorList>
            <person name="de Groot N.N."/>
        </authorList>
    </citation>
    <scope>NUCLEOTIDE SEQUENCE [LARGE SCALE GENOMIC DNA]</scope>
    <source>
        <strain evidence="7 8">DSM 22024</strain>
    </source>
</reference>
<keyword evidence="8" id="KW-1185">Reference proteome</keyword>
<dbReference type="STRING" id="117157.SAMN04489717_3932"/>
<protein>
    <submittedName>
        <fullName evidence="7">Threonine/homoserine/homoserine lactone efflux protein</fullName>
    </submittedName>
</protein>
<gene>
    <name evidence="7" type="ORF">SAMN04489717_3932</name>
</gene>
<keyword evidence="2" id="KW-1003">Cell membrane</keyword>
<evidence type="ECO:0000313" key="7">
    <source>
        <dbReference type="EMBL" id="SDS80387.1"/>
    </source>
</evidence>
<feature type="transmembrane region" description="Helical" evidence="6">
    <location>
        <begin position="155"/>
        <end position="180"/>
    </location>
</feature>
<dbReference type="GO" id="GO:0015171">
    <property type="term" value="F:amino acid transmembrane transporter activity"/>
    <property type="evidence" value="ECO:0007669"/>
    <property type="project" value="TreeGrafter"/>
</dbReference>
<evidence type="ECO:0000256" key="1">
    <source>
        <dbReference type="ARBA" id="ARBA00004651"/>
    </source>
</evidence>
<proteinExistence type="predicted"/>
<evidence type="ECO:0000256" key="6">
    <source>
        <dbReference type="SAM" id="Phobius"/>
    </source>
</evidence>
<evidence type="ECO:0000256" key="4">
    <source>
        <dbReference type="ARBA" id="ARBA00022989"/>
    </source>
</evidence>
<keyword evidence="5 6" id="KW-0472">Membrane</keyword>
<dbReference type="RefSeq" id="WP_092655074.1">
    <property type="nucleotide sequence ID" value="NZ_LT629732.1"/>
</dbReference>
<dbReference type="EMBL" id="LT629732">
    <property type="protein sequence ID" value="SDS80387.1"/>
    <property type="molecule type" value="Genomic_DNA"/>
</dbReference>
<evidence type="ECO:0000313" key="8">
    <source>
        <dbReference type="Proteomes" id="UP000198983"/>
    </source>
</evidence>
<evidence type="ECO:0000256" key="3">
    <source>
        <dbReference type="ARBA" id="ARBA00022692"/>
    </source>
</evidence>
<dbReference type="PANTHER" id="PTHR30086:SF20">
    <property type="entry name" value="ARGININE EXPORTER PROTEIN ARGO-RELATED"/>
    <property type="match status" value="1"/>
</dbReference>
<sequence length="216" mass="22505">MPTSPHALLGIAAVALGLVLTPGPNMIYLVSRSVTQGRRAGLVSLTGVAAGFLVYLLAATAGLATVFSLVPALYTALKLGGAAYLLWLAWKAVRPGGESAFTPKALPIDPPRRLFAMGFVTNLLNPKIAILYVSLLPQFVDPARGHVGGQSLALGLTQITVALTVNALIVLSAGSLASFLGRRPTWLRVQRYLMGTVLAGLAVRIAADRSRALASP</sequence>
<organism evidence="7 8">
    <name type="scientific">Actinopolymorpha singaporensis</name>
    <dbReference type="NCBI Taxonomy" id="117157"/>
    <lineage>
        <taxon>Bacteria</taxon>
        <taxon>Bacillati</taxon>
        <taxon>Actinomycetota</taxon>
        <taxon>Actinomycetes</taxon>
        <taxon>Propionibacteriales</taxon>
        <taxon>Actinopolymorphaceae</taxon>
        <taxon>Actinopolymorpha</taxon>
    </lineage>
</organism>
<dbReference type="OrthoDB" id="3175972at2"/>
<dbReference type="PANTHER" id="PTHR30086">
    <property type="entry name" value="ARGININE EXPORTER PROTEIN ARGO"/>
    <property type="match status" value="1"/>
</dbReference>
<comment type="subcellular location">
    <subcellularLocation>
        <location evidence="1">Cell membrane</location>
        <topology evidence="1">Multi-pass membrane protein</topology>
    </subcellularLocation>
</comment>
<evidence type="ECO:0000256" key="2">
    <source>
        <dbReference type="ARBA" id="ARBA00022475"/>
    </source>
</evidence>
<dbReference type="Pfam" id="PF01810">
    <property type="entry name" value="LysE"/>
    <property type="match status" value="1"/>
</dbReference>
<keyword evidence="4 6" id="KW-1133">Transmembrane helix</keyword>
<feature type="transmembrane region" description="Helical" evidence="6">
    <location>
        <begin position="73"/>
        <end position="93"/>
    </location>
</feature>
<dbReference type="GO" id="GO:0005886">
    <property type="term" value="C:plasma membrane"/>
    <property type="evidence" value="ECO:0007669"/>
    <property type="project" value="UniProtKB-SubCell"/>
</dbReference>
<feature type="transmembrane region" description="Helical" evidence="6">
    <location>
        <begin position="114"/>
        <end position="135"/>
    </location>
</feature>
<dbReference type="PIRSF" id="PIRSF006324">
    <property type="entry name" value="LeuE"/>
    <property type="match status" value="1"/>
</dbReference>
<name>A0A1H1V6K3_9ACTN</name>
<dbReference type="InterPro" id="IPR001123">
    <property type="entry name" value="LeuE-type"/>
</dbReference>
<feature type="transmembrane region" description="Helical" evidence="6">
    <location>
        <begin position="42"/>
        <end position="67"/>
    </location>
</feature>
<keyword evidence="3 6" id="KW-0812">Transmembrane</keyword>
<accession>A0A1H1V6K3</accession>
<evidence type="ECO:0000256" key="5">
    <source>
        <dbReference type="ARBA" id="ARBA00023136"/>
    </source>
</evidence>